<reference evidence="2" key="2">
    <citation type="submission" date="2023-06" db="EMBL/GenBank/DDBJ databases">
        <authorList>
            <consortium name="Lawrence Berkeley National Laboratory"/>
            <person name="Haridas S."/>
            <person name="Hensen N."/>
            <person name="Bonometti L."/>
            <person name="Westerberg I."/>
            <person name="Brannstrom I.O."/>
            <person name="Guillou S."/>
            <person name="Cros-Aarteil S."/>
            <person name="Calhoun S."/>
            <person name="Kuo A."/>
            <person name="Mondo S."/>
            <person name="Pangilinan J."/>
            <person name="Riley R."/>
            <person name="Labutti K."/>
            <person name="Andreopoulos B."/>
            <person name="Lipzen A."/>
            <person name="Chen C."/>
            <person name="Yanf M."/>
            <person name="Daum C."/>
            <person name="Ng V."/>
            <person name="Clum A."/>
            <person name="Steindorff A."/>
            <person name="Ohm R."/>
            <person name="Martin F."/>
            <person name="Silar P."/>
            <person name="Natvig D."/>
            <person name="Lalanne C."/>
            <person name="Gautier V."/>
            <person name="Ament-Velasquez S.L."/>
            <person name="Kruys A."/>
            <person name="Hutchinson M.I."/>
            <person name="Powell A.J."/>
            <person name="Barry K."/>
            <person name="Miller A.N."/>
            <person name="Grigoriev I.V."/>
            <person name="Debuchy R."/>
            <person name="Gladieux P."/>
            <person name="Thoren M.H."/>
            <person name="Johannesson H."/>
        </authorList>
    </citation>
    <scope>NUCLEOTIDE SEQUENCE</scope>
    <source>
        <strain evidence="2">CBS 314.62</strain>
    </source>
</reference>
<keyword evidence="3" id="KW-1185">Reference proteome</keyword>
<feature type="compositionally biased region" description="Basic residues" evidence="1">
    <location>
        <begin position="26"/>
        <end position="38"/>
    </location>
</feature>
<name>A0AAE1CCU7_9PEZI</name>
<proteinExistence type="predicted"/>
<dbReference type="Proteomes" id="UP001270362">
    <property type="component" value="Unassembled WGS sequence"/>
</dbReference>
<sequence>MRVGGRLAGVVPVAVGAARTAEARGRHAGYRRSRHRGSRPGIVAAAPEPAGSGMGLGGMQVEMLEGKVAPGMAPGMAPGAQLVGLDIDSLLAERHGAGTEPAQVELDTGTLAGCRELGTVRLVDAGLPAVELAPADSPAEVELGRAGLEAGIRAGSYTGLAEGSTPAGRELEGVLEAPRSFEAGPGWVAVREDTADKTCWCRFCSRQSAAVNDAFQRSGCSVAPSLRSTVRMKFRSG</sequence>
<comment type="caution">
    <text evidence="2">The sequence shown here is derived from an EMBL/GenBank/DDBJ whole genome shotgun (WGS) entry which is preliminary data.</text>
</comment>
<dbReference type="AlphaFoldDB" id="A0AAE1CCU7"/>
<evidence type="ECO:0000256" key="1">
    <source>
        <dbReference type="SAM" id="MobiDB-lite"/>
    </source>
</evidence>
<accession>A0AAE1CCU7</accession>
<dbReference type="EMBL" id="JAULSO010000002">
    <property type="protein sequence ID" value="KAK3689043.1"/>
    <property type="molecule type" value="Genomic_DNA"/>
</dbReference>
<evidence type="ECO:0000313" key="3">
    <source>
        <dbReference type="Proteomes" id="UP001270362"/>
    </source>
</evidence>
<gene>
    <name evidence="2" type="ORF">B0T22DRAFT_460792</name>
</gene>
<protein>
    <submittedName>
        <fullName evidence="2">Uncharacterized protein</fullName>
    </submittedName>
</protein>
<organism evidence="2 3">
    <name type="scientific">Podospora appendiculata</name>
    <dbReference type="NCBI Taxonomy" id="314037"/>
    <lineage>
        <taxon>Eukaryota</taxon>
        <taxon>Fungi</taxon>
        <taxon>Dikarya</taxon>
        <taxon>Ascomycota</taxon>
        <taxon>Pezizomycotina</taxon>
        <taxon>Sordariomycetes</taxon>
        <taxon>Sordariomycetidae</taxon>
        <taxon>Sordariales</taxon>
        <taxon>Podosporaceae</taxon>
        <taxon>Podospora</taxon>
    </lineage>
</organism>
<reference evidence="2" key="1">
    <citation type="journal article" date="2023" name="Mol. Phylogenet. Evol.">
        <title>Genome-scale phylogeny and comparative genomics of the fungal order Sordariales.</title>
        <authorList>
            <person name="Hensen N."/>
            <person name="Bonometti L."/>
            <person name="Westerberg I."/>
            <person name="Brannstrom I.O."/>
            <person name="Guillou S."/>
            <person name="Cros-Aarteil S."/>
            <person name="Calhoun S."/>
            <person name="Haridas S."/>
            <person name="Kuo A."/>
            <person name="Mondo S."/>
            <person name="Pangilinan J."/>
            <person name="Riley R."/>
            <person name="LaButti K."/>
            <person name="Andreopoulos B."/>
            <person name="Lipzen A."/>
            <person name="Chen C."/>
            <person name="Yan M."/>
            <person name="Daum C."/>
            <person name="Ng V."/>
            <person name="Clum A."/>
            <person name="Steindorff A."/>
            <person name="Ohm R.A."/>
            <person name="Martin F."/>
            <person name="Silar P."/>
            <person name="Natvig D.O."/>
            <person name="Lalanne C."/>
            <person name="Gautier V."/>
            <person name="Ament-Velasquez S.L."/>
            <person name="Kruys A."/>
            <person name="Hutchinson M.I."/>
            <person name="Powell A.J."/>
            <person name="Barry K."/>
            <person name="Miller A.N."/>
            <person name="Grigoriev I.V."/>
            <person name="Debuchy R."/>
            <person name="Gladieux P."/>
            <person name="Hiltunen Thoren M."/>
            <person name="Johannesson H."/>
        </authorList>
    </citation>
    <scope>NUCLEOTIDE SEQUENCE</scope>
    <source>
        <strain evidence="2">CBS 314.62</strain>
    </source>
</reference>
<evidence type="ECO:0000313" key="2">
    <source>
        <dbReference type="EMBL" id="KAK3689043.1"/>
    </source>
</evidence>
<feature type="region of interest" description="Disordered" evidence="1">
    <location>
        <begin position="22"/>
        <end position="50"/>
    </location>
</feature>